<comment type="caution">
    <text evidence="3">The sequence shown here is derived from an EMBL/GenBank/DDBJ whole genome shotgun (WGS) entry which is preliminary data.</text>
</comment>
<dbReference type="Gene3D" id="2.20.25.110">
    <property type="entry name" value="S-adenosyl-L-methionine-dependent methyltransferases"/>
    <property type="match status" value="1"/>
</dbReference>
<feature type="domain" description="Methyltransferase" evidence="2">
    <location>
        <begin position="42"/>
        <end position="136"/>
    </location>
</feature>
<evidence type="ECO:0000313" key="4">
    <source>
        <dbReference type="Proteomes" id="UP000768462"/>
    </source>
</evidence>
<keyword evidence="3" id="KW-0489">Methyltransferase</keyword>
<dbReference type="EMBL" id="SVCM01000108">
    <property type="protein sequence ID" value="MBE6060424.1"/>
    <property type="molecule type" value="Genomic_DNA"/>
</dbReference>
<protein>
    <submittedName>
        <fullName evidence="3">Class I SAM-dependent methyltransferase</fullName>
    </submittedName>
</protein>
<dbReference type="GO" id="GO:0008168">
    <property type="term" value="F:methyltransferase activity"/>
    <property type="evidence" value="ECO:0007669"/>
    <property type="project" value="UniProtKB-KW"/>
</dbReference>
<proteinExistence type="predicted"/>
<dbReference type="CDD" id="cd02440">
    <property type="entry name" value="AdoMet_MTases"/>
    <property type="match status" value="1"/>
</dbReference>
<reference evidence="3" key="1">
    <citation type="submission" date="2019-04" db="EMBL/GenBank/DDBJ databases">
        <title>Evolution of Biomass-Degrading Anaerobic Consortia Revealed by Metagenomics.</title>
        <authorList>
            <person name="Peng X."/>
        </authorList>
    </citation>
    <scope>NUCLEOTIDE SEQUENCE</scope>
    <source>
        <strain evidence="3">SIG254</strain>
    </source>
</reference>
<sequence length="246" mass="28206">MSSMDQCIKFYNALAKYYDDIFPAPLGKKKFALKNIEKGGFVLDIGCSTGETTEYISSQGYRALGIDLDQEMIRIAKDRYKESDTLKFEVMDMKTIAKSFGEEFNGIVCIGNVLPHLGGKSQIKEFLKGCYEVLKKDSPLCIQTINFDKVKREHIKELPLIDGPKVKFERFYSIKPDSDIVKFTGRITDKENNEILENTVDLFMLENEELFEMLKEIGFEKSWSYDDFNRSTYTGNALPLIVEAIK</sequence>
<dbReference type="Proteomes" id="UP000768462">
    <property type="component" value="Unassembled WGS sequence"/>
</dbReference>
<gene>
    <name evidence="3" type="ORF">E7215_09660</name>
</gene>
<dbReference type="InterPro" id="IPR041698">
    <property type="entry name" value="Methyltransf_25"/>
</dbReference>
<dbReference type="InterPro" id="IPR029063">
    <property type="entry name" value="SAM-dependent_MTases_sf"/>
</dbReference>
<name>A0A927W8U9_9CLOT</name>
<dbReference type="PANTHER" id="PTHR43861">
    <property type="entry name" value="TRANS-ACONITATE 2-METHYLTRANSFERASE-RELATED"/>
    <property type="match status" value="1"/>
</dbReference>
<keyword evidence="1" id="KW-0808">Transferase</keyword>
<evidence type="ECO:0000259" key="2">
    <source>
        <dbReference type="Pfam" id="PF13649"/>
    </source>
</evidence>
<evidence type="ECO:0000313" key="3">
    <source>
        <dbReference type="EMBL" id="MBE6060424.1"/>
    </source>
</evidence>
<dbReference type="GO" id="GO:0032259">
    <property type="term" value="P:methylation"/>
    <property type="evidence" value="ECO:0007669"/>
    <property type="project" value="UniProtKB-KW"/>
</dbReference>
<organism evidence="3 4">
    <name type="scientific">Clostridium sulfidigenes</name>
    <dbReference type="NCBI Taxonomy" id="318464"/>
    <lineage>
        <taxon>Bacteria</taxon>
        <taxon>Bacillati</taxon>
        <taxon>Bacillota</taxon>
        <taxon>Clostridia</taxon>
        <taxon>Eubacteriales</taxon>
        <taxon>Clostridiaceae</taxon>
        <taxon>Clostridium</taxon>
    </lineage>
</organism>
<accession>A0A927W8U9</accession>
<dbReference type="SUPFAM" id="SSF53335">
    <property type="entry name" value="S-adenosyl-L-methionine-dependent methyltransferases"/>
    <property type="match status" value="1"/>
</dbReference>
<evidence type="ECO:0000256" key="1">
    <source>
        <dbReference type="ARBA" id="ARBA00022679"/>
    </source>
</evidence>
<dbReference type="Pfam" id="PF13649">
    <property type="entry name" value="Methyltransf_25"/>
    <property type="match status" value="1"/>
</dbReference>
<dbReference type="Gene3D" id="3.40.50.150">
    <property type="entry name" value="Vaccinia Virus protein VP39"/>
    <property type="match status" value="1"/>
</dbReference>
<dbReference type="AlphaFoldDB" id="A0A927W8U9"/>